<accession>A0A067FUY1</accession>
<gene>
    <name evidence="1" type="ORF">CISIN_1g026615mg</name>
</gene>
<dbReference type="AlphaFoldDB" id="A0A067FUY1"/>
<sequence>MDQIDLNAPDNYFENANGFLQMEWMYGPGSRQSPVMISDSPNLHLSASRVLLDLDLKELDLNVPLPGIYEFFFGVSNNMLGTVSDAESDGAVEVINIDSSSETSNSLPPSPVPEAYNYQMQKWEATQMIRRFGHQSIPPYHPGHFYAYNPNADPNLYSPYYQLLRTHAPPSYPSAYTNCYRNPMQYQVPQTYHASASASASASTSTSAQTQFPPTPNSFDYDVQYAKRLVRMYGRP</sequence>
<dbReference type="EMBL" id="KK784889">
    <property type="protein sequence ID" value="KDO71148.1"/>
    <property type="molecule type" value="Genomic_DNA"/>
</dbReference>
<dbReference type="PaxDb" id="2711-XP_006466928.1"/>
<keyword evidence="2" id="KW-1185">Reference proteome</keyword>
<reference evidence="1 2" key="1">
    <citation type="submission" date="2014-04" db="EMBL/GenBank/DDBJ databases">
        <authorList>
            <consortium name="International Citrus Genome Consortium"/>
            <person name="Gmitter F."/>
            <person name="Chen C."/>
            <person name="Farmerie W."/>
            <person name="Harkins T."/>
            <person name="Desany B."/>
            <person name="Mohiuddin M."/>
            <person name="Kodira C."/>
            <person name="Borodovsky M."/>
            <person name="Lomsadze A."/>
            <person name="Burns P."/>
            <person name="Jenkins J."/>
            <person name="Prochnik S."/>
            <person name="Shu S."/>
            <person name="Chapman J."/>
            <person name="Pitluck S."/>
            <person name="Schmutz J."/>
            <person name="Rokhsar D."/>
        </authorList>
    </citation>
    <scope>NUCLEOTIDE SEQUENCE</scope>
</reference>
<evidence type="ECO:0000313" key="2">
    <source>
        <dbReference type="Proteomes" id="UP000027120"/>
    </source>
</evidence>
<name>A0A067FUY1_CITSI</name>
<organism evidence="1 2">
    <name type="scientific">Citrus sinensis</name>
    <name type="common">Sweet orange</name>
    <name type="synonym">Citrus aurantium var. sinensis</name>
    <dbReference type="NCBI Taxonomy" id="2711"/>
    <lineage>
        <taxon>Eukaryota</taxon>
        <taxon>Viridiplantae</taxon>
        <taxon>Streptophyta</taxon>
        <taxon>Embryophyta</taxon>
        <taxon>Tracheophyta</taxon>
        <taxon>Spermatophyta</taxon>
        <taxon>Magnoliopsida</taxon>
        <taxon>eudicotyledons</taxon>
        <taxon>Gunneridae</taxon>
        <taxon>Pentapetalae</taxon>
        <taxon>rosids</taxon>
        <taxon>malvids</taxon>
        <taxon>Sapindales</taxon>
        <taxon>Rutaceae</taxon>
        <taxon>Aurantioideae</taxon>
        <taxon>Citrus</taxon>
    </lineage>
</organism>
<proteinExistence type="predicted"/>
<dbReference type="Proteomes" id="UP000027120">
    <property type="component" value="Unassembled WGS sequence"/>
</dbReference>
<evidence type="ECO:0000313" key="1">
    <source>
        <dbReference type="EMBL" id="KDO71148.1"/>
    </source>
</evidence>
<protein>
    <submittedName>
        <fullName evidence="1">Uncharacterized protein</fullName>
    </submittedName>
</protein>